<evidence type="ECO:0000313" key="2">
    <source>
        <dbReference type="EMBL" id="OBV36574.1"/>
    </source>
</evidence>
<dbReference type="PROSITE" id="PS51186">
    <property type="entry name" value="GNAT"/>
    <property type="match status" value="1"/>
</dbReference>
<dbReference type="SUPFAM" id="SSF55729">
    <property type="entry name" value="Acyl-CoA N-acyltransferases (Nat)"/>
    <property type="match status" value="1"/>
</dbReference>
<dbReference type="RefSeq" id="WP_245714459.1">
    <property type="nucleotide sequence ID" value="NZ_LOCQ01000062.1"/>
</dbReference>
<dbReference type="STRING" id="1747903.ASR47_100146"/>
<dbReference type="InterPro" id="IPR052564">
    <property type="entry name" value="N-acetyltrans/Recomb-assoc"/>
</dbReference>
<organism evidence="2 3">
    <name type="scientific">Janthinobacterium psychrotolerans</name>
    <dbReference type="NCBI Taxonomy" id="1747903"/>
    <lineage>
        <taxon>Bacteria</taxon>
        <taxon>Pseudomonadati</taxon>
        <taxon>Pseudomonadota</taxon>
        <taxon>Betaproteobacteria</taxon>
        <taxon>Burkholderiales</taxon>
        <taxon>Oxalobacteraceae</taxon>
        <taxon>Janthinobacterium</taxon>
    </lineage>
</organism>
<dbReference type="Proteomes" id="UP000092713">
    <property type="component" value="Unassembled WGS sequence"/>
</dbReference>
<gene>
    <name evidence="2" type="ORF">ASR47_100146</name>
</gene>
<dbReference type="PANTHER" id="PTHR43451">
    <property type="entry name" value="ACETYLTRANSFERASE (GNAT) FAMILY PROTEIN"/>
    <property type="match status" value="1"/>
</dbReference>
<keyword evidence="2" id="KW-0808">Transferase</keyword>
<feature type="domain" description="N-acetyltransferase" evidence="1">
    <location>
        <begin position="7"/>
        <end position="158"/>
    </location>
</feature>
<dbReference type="InterPro" id="IPR000182">
    <property type="entry name" value="GNAT_dom"/>
</dbReference>
<dbReference type="GO" id="GO:0016747">
    <property type="term" value="F:acyltransferase activity, transferring groups other than amino-acyl groups"/>
    <property type="evidence" value="ECO:0007669"/>
    <property type="project" value="InterPro"/>
</dbReference>
<dbReference type="CDD" id="cd04301">
    <property type="entry name" value="NAT_SF"/>
    <property type="match status" value="1"/>
</dbReference>
<name>A0A1A7BUY3_9BURK</name>
<dbReference type="PANTHER" id="PTHR43451:SF1">
    <property type="entry name" value="ACETYLTRANSFERASE"/>
    <property type="match status" value="1"/>
</dbReference>
<protein>
    <submittedName>
        <fullName evidence="2">Acetyltransferase (GNAT) domain-containing protein</fullName>
    </submittedName>
</protein>
<proteinExistence type="predicted"/>
<dbReference type="Pfam" id="PF13673">
    <property type="entry name" value="Acetyltransf_10"/>
    <property type="match status" value="1"/>
</dbReference>
<dbReference type="PATRIC" id="fig|1747903.4.peg.49"/>
<sequence>MNTLPALTLRPALVADAPAIVALIDDLMPFLTLHPDGAGAEKFIEHCRLPAIENYLSQEKYRYQIADLQGELAGVVAMRDNTHLFHMFVPRALHRRGIALRLWQAARDAALARGKVTAFTVNSSLYALPIYIRIGFVPTGPKVEQGGIAFVPMQMTLTE</sequence>
<dbReference type="InterPro" id="IPR016181">
    <property type="entry name" value="Acyl_CoA_acyltransferase"/>
</dbReference>
<dbReference type="Gene3D" id="3.40.630.30">
    <property type="match status" value="1"/>
</dbReference>
<evidence type="ECO:0000313" key="3">
    <source>
        <dbReference type="Proteomes" id="UP000092713"/>
    </source>
</evidence>
<comment type="caution">
    <text evidence="2">The sequence shown here is derived from an EMBL/GenBank/DDBJ whole genome shotgun (WGS) entry which is preliminary data.</text>
</comment>
<accession>A0A1A7BUY3</accession>
<evidence type="ECO:0000259" key="1">
    <source>
        <dbReference type="PROSITE" id="PS51186"/>
    </source>
</evidence>
<reference evidence="2 3" key="1">
    <citation type="submission" date="2016-04" db="EMBL/GenBank/DDBJ databases">
        <title>Draft genome sequence of Janthinobacterium psychrotolerans sp. nov., isolated from freshwater sediments in Denmark.</title>
        <authorList>
            <person name="Gong X."/>
            <person name="Skrivergaard S."/>
            <person name="Korsgaard B.S."/>
            <person name="Schreiber L."/>
            <person name="Marshall I.P."/>
            <person name="Finster K."/>
            <person name="Schramm A."/>
        </authorList>
    </citation>
    <scope>NUCLEOTIDE SEQUENCE [LARGE SCALE GENOMIC DNA]</scope>
    <source>
        <strain evidence="2 3">S3-2</strain>
    </source>
</reference>
<keyword evidence="3" id="KW-1185">Reference proteome</keyword>
<dbReference type="EMBL" id="LOCQ01000062">
    <property type="protein sequence ID" value="OBV36574.1"/>
    <property type="molecule type" value="Genomic_DNA"/>
</dbReference>
<dbReference type="AlphaFoldDB" id="A0A1A7BUY3"/>